<evidence type="ECO:0000259" key="8">
    <source>
        <dbReference type="PROSITE" id="PS51722"/>
    </source>
</evidence>
<evidence type="ECO:0000313" key="9">
    <source>
        <dbReference type="EMBL" id="KPA85770.1"/>
    </source>
</evidence>
<dbReference type="SUPFAM" id="SSF50447">
    <property type="entry name" value="Translation proteins"/>
    <property type="match status" value="1"/>
</dbReference>
<dbReference type="Pfam" id="PF00009">
    <property type="entry name" value="GTP_EFTU"/>
    <property type="match status" value="1"/>
</dbReference>
<evidence type="ECO:0000313" key="10">
    <source>
        <dbReference type="Proteomes" id="UP000037923"/>
    </source>
</evidence>
<keyword evidence="4" id="KW-0648">Protein biosynthesis</keyword>
<dbReference type="InterPro" id="IPR036925">
    <property type="entry name" value="TIF_IF2_dom3_sf"/>
</dbReference>
<dbReference type="Gene3D" id="3.40.50.10050">
    <property type="entry name" value="Translation initiation factor IF- 2, domain 3"/>
    <property type="match status" value="1"/>
</dbReference>
<dbReference type="InterPro" id="IPR009000">
    <property type="entry name" value="Transl_B-barrel_sf"/>
</dbReference>
<dbReference type="NCBIfam" id="TIGR00231">
    <property type="entry name" value="small_GTP"/>
    <property type="match status" value="1"/>
</dbReference>
<sequence>MRRLNPDTMPHYVKSTIQKDRREMGLAEVFDWGEFAKDAVYIPTRSGPLWVGSDDPRASRLVRRKEKMKRKPLQRTRRKPGPDPAKALEDHPLREYFTTPTNLRDPLSVAMGLHRAGRIREYDIKHTAAKIEYIARPPIVSIMGHVDHGKTTLLDHLRRTNVAAGEAGGITQNVGAFQVKTPDGHSITFIDTPGHAAFTAMREVGAAANDMIILIVSAVDGVQPQTREVIEIAQRQGTPMLVAITKIDRQPDCDYIKEQLRTCNVELEEDGGDTQLVKICAKDGRGIPDLLEAIQLQAELSEISTPTPSRTELYVLESRNLGVTEVAAVVHCGTVQPGQVFVSGTIYGTVKRVLDDHATTLGSAGPSVPVVLQGIRVPPKPGSILMQVSSEQHAEKFSCFMREVYSVEGGRENYLQLLNQERRGNIEGRKPDNNLVRAYSTKAFLLCVKAATFGMLQAVLKMVYELPRLEGVSMEVKVTEVGGLTNQDIAFIGASGQPGCVLLFGDCKDSNSLDVPSHVSVVRFNVLYHGIDELKRILVEALPKIEKTRVLATAECLQTFKASQAGRAGNAGGMKVTSGTLDVSHLTCRVIRKHQNMKAKLAAAVSANKGSVSTNVLDEDESVVREVVYEGQMKELRRFKELVPTVETGLECGVVLFDDFSFRVGDVFEQYEMYEESRDVAEEFEAAEKREKILREQAVVQARMEEEAAAASAEVTQKSNELHEKLTAAAAAVARA</sequence>
<dbReference type="GeneID" id="26900422"/>
<evidence type="ECO:0000256" key="7">
    <source>
        <dbReference type="SAM" id="MobiDB-lite"/>
    </source>
</evidence>
<dbReference type="PROSITE" id="PS51722">
    <property type="entry name" value="G_TR_2"/>
    <property type="match status" value="1"/>
</dbReference>
<dbReference type="GO" id="GO:0005525">
    <property type="term" value="F:GTP binding"/>
    <property type="evidence" value="ECO:0007669"/>
    <property type="project" value="UniProtKB-KW"/>
</dbReference>
<dbReference type="OMA" id="DHPLREY"/>
<evidence type="ECO:0000256" key="5">
    <source>
        <dbReference type="ARBA" id="ARBA00023134"/>
    </source>
</evidence>
<dbReference type="SUPFAM" id="SSF52156">
    <property type="entry name" value="Initiation factor IF2/eIF5b, domain 3"/>
    <property type="match status" value="1"/>
</dbReference>
<name>A0A0M9G9R4_LEPPY</name>
<dbReference type="GO" id="GO:0003743">
    <property type="term" value="F:translation initiation factor activity"/>
    <property type="evidence" value="ECO:0007669"/>
    <property type="project" value="UniProtKB-KW"/>
</dbReference>
<comment type="similarity">
    <text evidence="1">Belongs to the TRAFAC class translation factor GTPase superfamily. Classic translation factor GTPase family. IF-2 subfamily.</text>
</comment>
<dbReference type="AlphaFoldDB" id="A0A0M9G9R4"/>
<accession>A0A0M9G9R4</accession>
<keyword evidence="10" id="KW-1185">Reference proteome</keyword>
<dbReference type="Proteomes" id="UP000037923">
    <property type="component" value="Unassembled WGS sequence"/>
</dbReference>
<comment type="caution">
    <text evidence="9">The sequence shown here is derived from an EMBL/GenBank/DDBJ whole genome shotgun (WGS) entry which is preliminary data.</text>
</comment>
<feature type="domain" description="Tr-type G" evidence="8">
    <location>
        <begin position="135"/>
        <end position="307"/>
    </location>
</feature>
<dbReference type="PANTHER" id="PTHR43381">
    <property type="entry name" value="TRANSLATION INITIATION FACTOR IF-2-RELATED"/>
    <property type="match status" value="1"/>
</dbReference>
<feature type="compositionally biased region" description="Basic residues" evidence="7">
    <location>
        <begin position="60"/>
        <end position="79"/>
    </location>
</feature>
<evidence type="ECO:0000256" key="6">
    <source>
        <dbReference type="ARBA" id="ARBA00044105"/>
    </source>
</evidence>
<dbReference type="GO" id="GO:0005737">
    <property type="term" value="C:cytoplasm"/>
    <property type="evidence" value="ECO:0007669"/>
    <property type="project" value="TreeGrafter"/>
</dbReference>
<dbReference type="OrthoDB" id="361630at2759"/>
<dbReference type="VEuPathDB" id="TriTrypDB:LpyrH10_01_1240"/>
<dbReference type="InterPro" id="IPR027417">
    <property type="entry name" value="P-loop_NTPase"/>
</dbReference>
<dbReference type="InterPro" id="IPR005225">
    <property type="entry name" value="Small_GTP-bd"/>
</dbReference>
<dbReference type="SUPFAM" id="SSF52540">
    <property type="entry name" value="P-loop containing nucleoside triphosphate hydrolases"/>
    <property type="match status" value="1"/>
</dbReference>
<proteinExistence type="inferred from homology"/>
<keyword evidence="3" id="KW-0547">Nucleotide-binding</keyword>
<evidence type="ECO:0000256" key="4">
    <source>
        <dbReference type="ARBA" id="ARBA00022917"/>
    </source>
</evidence>
<dbReference type="FunFam" id="3.40.50.300:FF:002697">
    <property type="entry name" value="Translation initiation factor IF-2, putative"/>
    <property type="match status" value="1"/>
</dbReference>
<reference evidence="9 10" key="1">
    <citation type="submission" date="2015-07" db="EMBL/GenBank/DDBJ databases">
        <title>High-quality genome of monoxenous trypanosomatid Leptomonas pyrrhocoris.</title>
        <authorList>
            <person name="Flegontov P."/>
            <person name="Butenko A."/>
            <person name="Firsov S."/>
            <person name="Vlcek C."/>
            <person name="Logacheva M.D."/>
            <person name="Field M."/>
            <person name="Filatov D."/>
            <person name="Flegontova O."/>
            <person name="Gerasimov E."/>
            <person name="Jackson A.P."/>
            <person name="Kelly S."/>
            <person name="Opperdoes F."/>
            <person name="O'Reilly A."/>
            <person name="Votypka J."/>
            <person name="Yurchenko V."/>
            <person name="Lukes J."/>
        </authorList>
    </citation>
    <scope>NUCLEOTIDE SEQUENCE [LARGE SCALE GENOMIC DNA]</scope>
    <source>
        <strain evidence="9">H10</strain>
    </source>
</reference>
<dbReference type="EMBL" id="LGTL01000001">
    <property type="protein sequence ID" value="KPA85770.1"/>
    <property type="molecule type" value="Genomic_DNA"/>
</dbReference>
<evidence type="ECO:0000256" key="3">
    <source>
        <dbReference type="ARBA" id="ARBA00022741"/>
    </source>
</evidence>
<gene>
    <name evidence="9" type="ORF">ABB37_00124</name>
</gene>
<evidence type="ECO:0000256" key="1">
    <source>
        <dbReference type="ARBA" id="ARBA00007733"/>
    </source>
</evidence>
<evidence type="ECO:0000256" key="2">
    <source>
        <dbReference type="ARBA" id="ARBA00022540"/>
    </source>
</evidence>
<protein>
    <recommendedName>
        <fullName evidence="6">Translation initiation factor IF-2, chloroplastic</fullName>
    </recommendedName>
</protein>
<dbReference type="GO" id="GO:0003924">
    <property type="term" value="F:GTPase activity"/>
    <property type="evidence" value="ECO:0007669"/>
    <property type="project" value="InterPro"/>
</dbReference>
<dbReference type="PROSITE" id="PS01176">
    <property type="entry name" value="IF2"/>
    <property type="match status" value="1"/>
</dbReference>
<organism evidence="9 10">
    <name type="scientific">Leptomonas pyrrhocoris</name>
    <name type="common">Firebug parasite</name>
    <dbReference type="NCBI Taxonomy" id="157538"/>
    <lineage>
        <taxon>Eukaryota</taxon>
        <taxon>Discoba</taxon>
        <taxon>Euglenozoa</taxon>
        <taxon>Kinetoplastea</taxon>
        <taxon>Metakinetoplastina</taxon>
        <taxon>Trypanosomatida</taxon>
        <taxon>Trypanosomatidae</taxon>
        <taxon>Leishmaniinae</taxon>
        <taxon>Leptomonas</taxon>
    </lineage>
</organism>
<dbReference type="InterPro" id="IPR000795">
    <property type="entry name" value="T_Tr_GTP-bd_dom"/>
</dbReference>
<dbReference type="PANTHER" id="PTHR43381:SF5">
    <property type="entry name" value="TR-TYPE G DOMAIN-CONTAINING PROTEIN"/>
    <property type="match status" value="1"/>
</dbReference>
<dbReference type="InterPro" id="IPR000178">
    <property type="entry name" value="TF_IF2_bacterial-like"/>
</dbReference>
<keyword evidence="5" id="KW-0342">GTP-binding</keyword>
<feature type="region of interest" description="Disordered" evidence="7">
    <location>
        <begin position="58"/>
        <end position="90"/>
    </location>
</feature>
<keyword evidence="2 9" id="KW-0396">Initiation factor</keyword>
<dbReference type="CDD" id="cd01887">
    <property type="entry name" value="IF2_eIF5B"/>
    <property type="match status" value="1"/>
</dbReference>
<dbReference type="Gene3D" id="3.40.50.300">
    <property type="entry name" value="P-loop containing nucleotide triphosphate hydrolases"/>
    <property type="match status" value="1"/>
</dbReference>
<dbReference type="InterPro" id="IPR015760">
    <property type="entry name" value="TIF_IF2"/>
</dbReference>
<dbReference type="RefSeq" id="XP_015664209.1">
    <property type="nucleotide sequence ID" value="XM_015796201.1"/>
</dbReference>
<dbReference type="Gene3D" id="2.40.30.10">
    <property type="entry name" value="Translation factors"/>
    <property type="match status" value="2"/>
</dbReference>